<dbReference type="Pfam" id="PF00646">
    <property type="entry name" value="F-box"/>
    <property type="match status" value="1"/>
</dbReference>
<gene>
    <name evidence="2" type="ORF">AQUCO_02000042v1</name>
</gene>
<dbReference type="InterPro" id="IPR053781">
    <property type="entry name" value="F-box_AtFBL13-like"/>
</dbReference>
<dbReference type="InterPro" id="IPR036047">
    <property type="entry name" value="F-box-like_dom_sf"/>
</dbReference>
<dbReference type="InterPro" id="IPR053772">
    <property type="entry name" value="At1g61320/At1g61330-like"/>
</dbReference>
<reference evidence="2 3" key="1">
    <citation type="submission" date="2017-09" db="EMBL/GenBank/DDBJ databases">
        <title>WGS assembly of Aquilegia coerulea Goldsmith.</title>
        <authorList>
            <person name="Hodges S."/>
            <person name="Kramer E."/>
            <person name="Nordborg M."/>
            <person name="Tomkins J."/>
            <person name="Borevitz J."/>
            <person name="Derieg N."/>
            <person name="Yan J."/>
            <person name="Mihaltcheva S."/>
            <person name="Hayes R.D."/>
            <person name="Rokhsar D."/>
        </authorList>
    </citation>
    <scope>NUCLEOTIDE SEQUENCE [LARGE SCALE GENOMIC DNA]</scope>
    <source>
        <strain evidence="3">cv. Goldsmith</strain>
    </source>
</reference>
<evidence type="ECO:0000259" key="1">
    <source>
        <dbReference type="PROSITE" id="PS50181"/>
    </source>
</evidence>
<dbReference type="SUPFAM" id="SSF52047">
    <property type="entry name" value="RNI-like"/>
    <property type="match status" value="1"/>
</dbReference>
<dbReference type="STRING" id="218851.A0A2G5DFQ7"/>
<organism evidence="2 3">
    <name type="scientific">Aquilegia coerulea</name>
    <name type="common">Rocky mountain columbine</name>
    <dbReference type="NCBI Taxonomy" id="218851"/>
    <lineage>
        <taxon>Eukaryota</taxon>
        <taxon>Viridiplantae</taxon>
        <taxon>Streptophyta</taxon>
        <taxon>Embryophyta</taxon>
        <taxon>Tracheophyta</taxon>
        <taxon>Spermatophyta</taxon>
        <taxon>Magnoliopsida</taxon>
        <taxon>Ranunculales</taxon>
        <taxon>Ranunculaceae</taxon>
        <taxon>Thalictroideae</taxon>
        <taxon>Aquilegia</taxon>
    </lineage>
</organism>
<dbReference type="InterPro" id="IPR001810">
    <property type="entry name" value="F-box_dom"/>
</dbReference>
<dbReference type="PANTHER" id="PTHR34145:SF28">
    <property type="entry name" value="F-BOX DOMAIN-CONTAINING PROTEIN"/>
    <property type="match status" value="1"/>
</dbReference>
<dbReference type="PANTHER" id="PTHR34145">
    <property type="entry name" value="OS02G0105600 PROTEIN"/>
    <property type="match status" value="1"/>
</dbReference>
<dbReference type="InterPro" id="IPR055357">
    <property type="entry name" value="LRR_At1g61320_AtMIF1"/>
</dbReference>
<dbReference type="Proteomes" id="UP000230069">
    <property type="component" value="Unassembled WGS sequence"/>
</dbReference>
<dbReference type="PROSITE" id="PS50181">
    <property type="entry name" value="FBOX"/>
    <property type="match status" value="1"/>
</dbReference>
<dbReference type="OrthoDB" id="613853at2759"/>
<dbReference type="Pfam" id="PF23622">
    <property type="entry name" value="LRR_At1g61320_AtMIF1"/>
    <property type="match status" value="1"/>
</dbReference>
<protein>
    <recommendedName>
        <fullName evidence="1">F-box domain-containing protein</fullName>
    </recommendedName>
</protein>
<dbReference type="InParanoid" id="A0A2G5DFQ7"/>
<dbReference type="AlphaFoldDB" id="A0A2G5DFQ7"/>
<dbReference type="CDD" id="cd22160">
    <property type="entry name" value="F-box_AtFBL13-like"/>
    <property type="match status" value="1"/>
</dbReference>
<proteinExistence type="predicted"/>
<dbReference type="Gene3D" id="3.80.10.10">
    <property type="entry name" value="Ribonuclease Inhibitor"/>
    <property type="match status" value="1"/>
</dbReference>
<dbReference type="SUPFAM" id="SSF81383">
    <property type="entry name" value="F-box domain"/>
    <property type="match status" value="1"/>
</dbReference>
<feature type="domain" description="F-box" evidence="1">
    <location>
        <begin position="57"/>
        <end position="103"/>
    </location>
</feature>
<evidence type="ECO:0000313" key="3">
    <source>
        <dbReference type="Proteomes" id="UP000230069"/>
    </source>
</evidence>
<dbReference type="EMBL" id="KZ305037">
    <property type="protein sequence ID" value="PIA42323.1"/>
    <property type="molecule type" value="Genomic_DNA"/>
</dbReference>
<keyword evidence="3" id="KW-1185">Reference proteome</keyword>
<name>A0A2G5DFQ7_AQUCA</name>
<sequence length="500" mass="58062">MATPTSKLVKFTSLEKKSLTGTRLSSRDPEETRVERLSYQMGRGRRRGRTNKVNNPDDRISEMPDEILSFMLFLLPIEDAARTSILSRRWRYLWKTSAAYSSSFNLDVVAMRGSAYSDDIFVSFNDYRYLDYEELLSIERLKFINWVDQILKLDYRPMMDSFRLRYYIKKDSTDHINRWINMAISKRVKNFDINLSHFHTWGKCLNEELYTFPDWLFTLETGSLVKLLYLKSCIFRPLNFNCSSLVDLQLCEVLIDQTCLVSFFSNCPNLEKLFLVRCHNLLGLKISGPLLKLKYVAIINCRSLGYLDIDARNLNRLEYRGKQVNFSFLNVTQLSDVIVHLIQEDYSAAISPIKRPIHLSQFTNLKKLVLVITAYNGTLWGFIPLLHGSPFLHTLEMHWSYPFAKDSEEKGMQKPSDFPHSSLKNITVSGFKGSAHEVEFTTYLLNNATTLQKLTIFKATKYYSYEEGYYGCVAEKRKIEEGATEQVMNVLPPGVEFLLL</sequence>
<dbReference type="InterPro" id="IPR006566">
    <property type="entry name" value="FBD"/>
</dbReference>
<evidence type="ECO:0000313" key="2">
    <source>
        <dbReference type="EMBL" id="PIA42323.1"/>
    </source>
</evidence>
<dbReference type="InterPro" id="IPR032675">
    <property type="entry name" value="LRR_dom_sf"/>
</dbReference>
<dbReference type="Pfam" id="PF08387">
    <property type="entry name" value="FBD"/>
    <property type="match status" value="1"/>
</dbReference>
<accession>A0A2G5DFQ7</accession>